<dbReference type="GO" id="GO:0044715">
    <property type="term" value="F:8-oxo-dGDP phosphatase activity"/>
    <property type="evidence" value="ECO:0007669"/>
    <property type="project" value="TreeGrafter"/>
</dbReference>
<proteinExistence type="inferred from homology"/>
<feature type="domain" description="Nudix hydrolase" evidence="19">
    <location>
        <begin position="1"/>
        <end position="110"/>
    </location>
</feature>
<keyword evidence="8" id="KW-0460">Magnesium</keyword>
<evidence type="ECO:0000313" key="21">
    <source>
        <dbReference type="Proteomes" id="UP000053464"/>
    </source>
</evidence>
<dbReference type="EC" id="3.6.1.55" evidence="12"/>
<evidence type="ECO:0000256" key="3">
    <source>
        <dbReference type="ARBA" id="ARBA00022457"/>
    </source>
</evidence>
<feature type="region of interest" description="Disordered" evidence="18">
    <location>
        <begin position="1"/>
        <end position="21"/>
    </location>
</feature>
<dbReference type="AlphaFoldDB" id="A0A0G9MZC0"/>
<keyword evidence="21" id="KW-1185">Reference proteome</keyword>
<comment type="cofactor">
    <cofactor evidence="1">
        <name>Mg(2+)</name>
        <dbReference type="ChEBI" id="CHEBI:18420"/>
    </cofactor>
</comment>
<organism evidence="20 21">
    <name type="scientific">Aurantiacibacter luteus</name>
    <dbReference type="NCBI Taxonomy" id="1581420"/>
    <lineage>
        <taxon>Bacteria</taxon>
        <taxon>Pseudomonadati</taxon>
        <taxon>Pseudomonadota</taxon>
        <taxon>Alphaproteobacteria</taxon>
        <taxon>Sphingomonadales</taxon>
        <taxon>Erythrobacteraceae</taxon>
        <taxon>Aurantiacibacter</taxon>
    </lineage>
</organism>
<evidence type="ECO:0000256" key="4">
    <source>
        <dbReference type="ARBA" id="ARBA00022705"/>
    </source>
</evidence>
<dbReference type="InterPro" id="IPR000086">
    <property type="entry name" value="NUDIX_hydrolase_dom"/>
</dbReference>
<dbReference type="InterPro" id="IPR020084">
    <property type="entry name" value="NUDIX_hydrolase_CS"/>
</dbReference>
<sequence>MQQRLPGKHHGGLWEFPGGQVENGEIPRDALVREIAEELGIMVDPQALQPAGFAEQHGPIPIVLLLYTSRQPGLSPRGMDGQAWRWLTPEEAAALPLAPMDRALLDALRNNRS</sequence>
<evidence type="ECO:0000256" key="16">
    <source>
        <dbReference type="ARBA" id="ARBA00042798"/>
    </source>
</evidence>
<keyword evidence="9" id="KW-0234">DNA repair</keyword>
<dbReference type="GO" id="GO:0008413">
    <property type="term" value="F:8-oxo-7,8-dihydroguanosine triphosphate pyrophosphatase activity"/>
    <property type="evidence" value="ECO:0007669"/>
    <property type="project" value="TreeGrafter"/>
</dbReference>
<evidence type="ECO:0000256" key="9">
    <source>
        <dbReference type="ARBA" id="ARBA00023204"/>
    </source>
</evidence>
<dbReference type="PROSITE" id="PS51462">
    <property type="entry name" value="NUDIX"/>
    <property type="match status" value="1"/>
</dbReference>
<evidence type="ECO:0000256" key="14">
    <source>
        <dbReference type="ARBA" id="ARBA00041592"/>
    </source>
</evidence>
<keyword evidence="7 17" id="KW-0378">Hydrolase</keyword>
<dbReference type="GO" id="GO:0006260">
    <property type="term" value="P:DNA replication"/>
    <property type="evidence" value="ECO:0007669"/>
    <property type="project" value="UniProtKB-KW"/>
</dbReference>
<keyword evidence="4" id="KW-0235">DNA replication</keyword>
<dbReference type="STRING" id="1581420.AAW00_02685"/>
<dbReference type="PRINTS" id="PR00502">
    <property type="entry name" value="NUDIXFAMILY"/>
</dbReference>
<dbReference type="InterPro" id="IPR015797">
    <property type="entry name" value="NUDIX_hydrolase-like_dom_sf"/>
</dbReference>
<dbReference type="PANTHER" id="PTHR47707:SF1">
    <property type="entry name" value="NUDIX HYDROLASE FAMILY PROTEIN"/>
    <property type="match status" value="1"/>
</dbReference>
<evidence type="ECO:0000256" key="15">
    <source>
        <dbReference type="ARBA" id="ARBA00041979"/>
    </source>
</evidence>
<dbReference type="PROSITE" id="PS00893">
    <property type="entry name" value="NUDIX_BOX"/>
    <property type="match status" value="1"/>
</dbReference>
<evidence type="ECO:0000256" key="6">
    <source>
        <dbReference type="ARBA" id="ARBA00022763"/>
    </source>
</evidence>
<dbReference type="InterPro" id="IPR020476">
    <property type="entry name" value="Nudix_hydrolase"/>
</dbReference>
<gene>
    <name evidence="20" type="ORF">AAW00_02685</name>
</gene>
<dbReference type="SUPFAM" id="SSF55811">
    <property type="entry name" value="Nudix"/>
    <property type="match status" value="1"/>
</dbReference>
<evidence type="ECO:0000256" key="10">
    <source>
        <dbReference type="ARBA" id="ARBA00035861"/>
    </source>
</evidence>
<dbReference type="Proteomes" id="UP000053464">
    <property type="component" value="Unassembled WGS sequence"/>
</dbReference>
<evidence type="ECO:0000259" key="19">
    <source>
        <dbReference type="PROSITE" id="PS51462"/>
    </source>
</evidence>
<evidence type="ECO:0000313" key="20">
    <source>
        <dbReference type="EMBL" id="KLE36055.1"/>
    </source>
</evidence>
<keyword evidence="3" id="KW-0515">Mutator protein</keyword>
<dbReference type="GO" id="GO:0044716">
    <property type="term" value="F:8-oxo-GDP phosphatase activity"/>
    <property type="evidence" value="ECO:0007669"/>
    <property type="project" value="TreeGrafter"/>
</dbReference>
<evidence type="ECO:0000256" key="5">
    <source>
        <dbReference type="ARBA" id="ARBA00022723"/>
    </source>
</evidence>
<dbReference type="InterPro" id="IPR047127">
    <property type="entry name" value="MutT-like"/>
</dbReference>
<dbReference type="GO" id="GO:0046872">
    <property type="term" value="F:metal ion binding"/>
    <property type="evidence" value="ECO:0007669"/>
    <property type="project" value="UniProtKB-KW"/>
</dbReference>
<evidence type="ECO:0000256" key="17">
    <source>
        <dbReference type="RuleBase" id="RU003476"/>
    </source>
</evidence>
<comment type="catalytic activity">
    <reaction evidence="11">
        <text>8-oxo-GTP + H2O = 8-oxo-GMP + diphosphate + H(+)</text>
        <dbReference type="Rhea" id="RHEA:67616"/>
        <dbReference type="ChEBI" id="CHEBI:15377"/>
        <dbReference type="ChEBI" id="CHEBI:15378"/>
        <dbReference type="ChEBI" id="CHEBI:33019"/>
        <dbReference type="ChEBI" id="CHEBI:143553"/>
        <dbReference type="ChEBI" id="CHEBI:145694"/>
    </reaction>
</comment>
<evidence type="ECO:0000256" key="8">
    <source>
        <dbReference type="ARBA" id="ARBA00022842"/>
    </source>
</evidence>
<feature type="compositionally biased region" description="Basic residues" evidence="18">
    <location>
        <begin position="1"/>
        <end position="11"/>
    </location>
</feature>
<evidence type="ECO:0000256" key="2">
    <source>
        <dbReference type="ARBA" id="ARBA00005582"/>
    </source>
</evidence>
<evidence type="ECO:0000256" key="1">
    <source>
        <dbReference type="ARBA" id="ARBA00001946"/>
    </source>
</evidence>
<dbReference type="EMBL" id="LBHB01000001">
    <property type="protein sequence ID" value="KLE36055.1"/>
    <property type="molecule type" value="Genomic_DNA"/>
</dbReference>
<name>A0A0G9MZC0_9SPHN</name>
<dbReference type="Pfam" id="PF00293">
    <property type="entry name" value="NUDIX"/>
    <property type="match status" value="1"/>
</dbReference>
<comment type="similarity">
    <text evidence="2 17">Belongs to the Nudix hydrolase family.</text>
</comment>
<reference evidence="20 21" key="1">
    <citation type="submission" date="2015-04" db="EMBL/GenBank/DDBJ databases">
        <title>The draft genome sequence of Erythrobacter luteus KA37.</title>
        <authorList>
            <person name="Zhuang L."/>
            <person name="Liu Y."/>
            <person name="Shao Z."/>
        </authorList>
    </citation>
    <scope>NUCLEOTIDE SEQUENCE [LARGE SCALE GENOMIC DNA]</scope>
    <source>
        <strain evidence="20 21">KA37</strain>
    </source>
</reference>
<accession>A0A0G9MZC0</accession>
<evidence type="ECO:0000256" key="13">
    <source>
        <dbReference type="ARBA" id="ARBA00040794"/>
    </source>
</evidence>
<keyword evidence="6" id="KW-0227">DNA damage</keyword>
<dbReference type="Gene3D" id="3.90.79.10">
    <property type="entry name" value="Nucleoside Triphosphate Pyrophosphohydrolase"/>
    <property type="match status" value="1"/>
</dbReference>
<comment type="catalytic activity">
    <reaction evidence="10">
        <text>8-oxo-dGTP + H2O = 8-oxo-dGMP + diphosphate + H(+)</text>
        <dbReference type="Rhea" id="RHEA:31575"/>
        <dbReference type="ChEBI" id="CHEBI:15377"/>
        <dbReference type="ChEBI" id="CHEBI:15378"/>
        <dbReference type="ChEBI" id="CHEBI:33019"/>
        <dbReference type="ChEBI" id="CHEBI:63224"/>
        <dbReference type="ChEBI" id="CHEBI:77896"/>
        <dbReference type="EC" id="3.6.1.55"/>
    </reaction>
</comment>
<keyword evidence="5" id="KW-0479">Metal-binding</keyword>
<evidence type="ECO:0000256" key="11">
    <source>
        <dbReference type="ARBA" id="ARBA00036904"/>
    </source>
</evidence>
<evidence type="ECO:0000256" key="7">
    <source>
        <dbReference type="ARBA" id="ARBA00022801"/>
    </source>
</evidence>
<comment type="caution">
    <text evidence="20">The sequence shown here is derived from an EMBL/GenBank/DDBJ whole genome shotgun (WGS) entry which is preliminary data.</text>
</comment>
<evidence type="ECO:0000256" key="18">
    <source>
        <dbReference type="SAM" id="MobiDB-lite"/>
    </source>
</evidence>
<dbReference type="GO" id="GO:0035539">
    <property type="term" value="F:8-oxo-7,8-dihydrodeoxyguanosine triphosphate pyrophosphatase activity"/>
    <property type="evidence" value="ECO:0007669"/>
    <property type="project" value="UniProtKB-EC"/>
</dbReference>
<protein>
    <recommendedName>
        <fullName evidence="13">8-oxo-dGTP diphosphatase</fullName>
        <ecNumber evidence="12">3.6.1.55</ecNumber>
    </recommendedName>
    <alternativeName>
        <fullName evidence="16">7,8-dihydro-8-oxoguanine-triphosphatase</fullName>
    </alternativeName>
    <alternativeName>
        <fullName evidence="15">Mutator protein MutT</fullName>
    </alternativeName>
    <alternativeName>
        <fullName evidence="14">dGTP pyrophosphohydrolase</fullName>
    </alternativeName>
</protein>
<dbReference type="PANTHER" id="PTHR47707">
    <property type="entry name" value="8-OXO-DGTP DIPHOSPHATASE"/>
    <property type="match status" value="1"/>
</dbReference>
<evidence type="ECO:0000256" key="12">
    <source>
        <dbReference type="ARBA" id="ARBA00038905"/>
    </source>
</evidence>
<dbReference type="GO" id="GO:0006281">
    <property type="term" value="P:DNA repair"/>
    <property type="evidence" value="ECO:0007669"/>
    <property type="project" value="UniProtKB-KW"/>
</dbReference>
<dbReference type="PATRIC" id="fig|1581420.6.peg.540"/>